<name>A0ABP8GPE2_9BACT</name>
<sequence length="141" mass="15414">MTLDIILTAAQRINVEAAGREAVSKTTDELVRLNQAQLYQGNNSEGGKLGRYVNPSYARMKNGMNGLPGYGNKDLYLTGAYSRGIYAKVSGTSITMGSTDPKAEYLETGKNYGLFGESKRMYVDGALRTAFVDAIRLQMRP</sequence>
<protein>
    <recommendedName>
        <fullName evidence="3">HK97 gp10 family phage protein</fullName>
    </recommendedName>
</protein>
<proteinExistence type="predicted"/>
<dbReference type="Proteomes" id="UP001501725">
    <property type="component" value="Unassembled WGS sequence"/>
</dbReference>
<evidence type="ECO:0000313" key="1">
    <source>
        <dbReference type="EMBL" id="GAA4327993.1"/>
    </source>
</evidence>
<dbReference type="RefSeq" id="WP_345255161.1">
    <property type="nucleotide sequence ID" value="NZ_BAABGY010000007.1"/>
</dbReference>
<keyword evidence="2" id="KW-1185">Reference proteome</keyword>
<accession>A0ABP8GPE2</accession>
<evidence type="ECO:0008006" key="3">
    <source>
        <dbReference type="Google" id="ProtNLM"/>
    </source>
</evidence>
<reference evidence="2" key="1">
    <citation type="journal article" date="2019" name="Int. J. Syst. Evol. Microbiol.">
        <title>The Global Catalogue of Microorganisms (GCM) 10K type strain sequencing project: providing services to taxonomists for standard genome sequencing and annotation.</title>
        <authorList>
            <consortium name="The Broad Institute Genomics Platform"/>
            <consortium name="The Broad Institute Genome Sequencing Center for Infectious Disease"/>
            <person name="Wu L."/>
            <person name="Ma J."/>
        </authorList>
    </citation>
    <scope>NUCLEOTIDE SEQUENCE [LARGE SCALE GENOMIC DNA]</scope>
    <source>
        <strain evidence="2">JCM 17919</strain>
    </source>
</reference>
<dbReference type="EMBL" id="BAABGY010000007">
    <property type="protein sequence ID" value="GAA4327993.1"/>
    <property type="molecule type" value="Genomic_DNA"/>
</dbReference>
<comment type="caution">
    <text evidence="1">The sequence shown here is derived from an EMBL/GenBank/DDBJ whole genome shotgun (WGS) entry which is preliminary data.</text>
</comment>
<evidence type="ECO:0000313" key="2">
    <source>
        <dbReference type="Proteomes" id="UP001501725"/>
    </source>
</evidence>
<organism evidence="1 2">
    <name type="scientific">Flaviaesturariibacter amylovorans</name>
    <dbReference type="NCBI Taxonomy" id="1084520"/>
    <lineage>
        <taxon>Bacteria</taxon>
        <taxon>Pseudomonadati</taxon>
        <taxon>Bacteroidota</taxon>
        <taxon>Chitinophagia</taxon>
        <taxon>Chitinophagales</taxon>
        <taxon>Chitinophagaceae</taxon>
        <taxon>Flaviaestuariibacter</taxon>
    </lineage>
</organism>
<gene>
    <name evidence="1" type="ORF">GCM10023184_17600</name>
</gene>